<protein>
    <submittedName>
        <fullName evidence="1">Uncharacterized protein</fullName>
    </submittedName>
</protein>
<name>A0A0U1QLU1_9BACL</name>
<dbReference type="AlphaFoldDB" id="A0A0U1QLU1"/>
<dbReference type="RefSeq" id="WP_010025225.1">
    <property type="nucleotide sequence ID" value="NZ_AFVQ02000175.1"/>
</dbReference>
<keyword evidence="2" id="KW-1185">Reference proteome</keyword>
<dbReference type="EMBL" id="AFVQ02000175">
    <property type="protein sequence ID" value="KLI01712.1"/>
    <property type="molecule type" value="Genomic_DNA"/>
</dbReference>
<dbReference type="Proteomes" id="UP000035553">
    <property type="component" value="Unassembled WGS sequence"/>
</dbReference>
<evidence type="ECO:0000313" key="1">
    <source>
        <dbReference type="EMBL" id="KLI01712.1"/>
    </source>
</evidence>
<dbReference type="STRING" id="1069536.SINU_11955"/>
<sequence length="61" mass="7098">MAKRPFAIRVDQVNVDRFRALSTIKRMDGAELFAELLTRAEKDLNAKESNAYKTLLELWRS</sequence>
<dbReference type="OrthoDB" id="2938933at2"/>
<organism evidence="1 2">
    <name type="scientific">Sporolactobacillus inulinus CASD</name>
    <dbReference type="NCBI Taxonomy" id="1069536"/>
    <lineage>
        <taxon>Bacteria</taxon>
        <taxon>Bacillati</taxon>
        <taxon>Bacillota</taxon>
        <taxon>Bacilli</taxon>
        <taxon>Bacillales</taxon>
        <taxon>Sporolactobacillaceae</taxon>
        <taxon>Sporolactobacillus</taxon>
    </lineage>
</organism>
<proteinExistence type="predicted"/>
<accession>A0A0U1QLU1</accession>
<reference evidence="1 2" key="1">
    <citation type="journal article" date="2011" name="J. Bacteriol.">
        <title>Draft genome sequence of Sporolactobacillus inulinus strain CASD, an efficient D-lactic acid-producing bacterium with high-concentration lactate tolerance capability.</title>
        <authorList>
            <person name="Yu B."/>
            <person name="Su F."/>
            <person name="Wang L."/>
            <person name="Xu K."/>
            <person name="Zhao B."/>
            <person name="Xu P."/>
        </authorList>
    </citation>
    <scope>NUCLEOTIDE SEQUENCE [LARGE SCALE GENOMIC DNA]</scope>
    <source>
        <strain evidence="1 2">CASD</strain>
    </source>
</reference>
<comment type="caution">
    <text evidence="1">The sequence shown here is derived from an EMBL/GenBank/DDBJ whole genome shotgun (WGS) entry which is preliminary data.</text>
</comment>
<evidence type="ECO:0000313" key="2">
    <source>
        <dbReference type="Proteomes" id="UP000035553"/>
    </source>
</evidence>
<gene>
    <name evidence="1" type="ORF">SINU_11955</name>
</gene>